<dbReference type="GO" id="GO:0004252">
    <property type="term" value="F:serine-type endopeptidase activity"/>
    <property type="evidence" value="ECO:0007669"/>
    <property type="project" value="UniProtKB-UniRule"/>
</dbReference>
<dbReference type="Gene3D" id="3.40.50.200">
    <property type="entry name" value="Peptidase S8/S53 domain"/>
    <property type="match status" value="1"/>
</dbReference>
<feature type="region of interest" description="Disordered" evidence="6">
    <location>
        <begin position="30"/>
        <end position="178"/>
    </location>
</feature>
<dbReference type="InterPro" id="IPR022398">
    <property type="entry name" value="Peptidase_S8_His-AS"/>
</dbReference>
<sequence>MAIALCAGLTATSSRAGGYFFMQSIDDDIEDDVEDQVEDEVKDKTEDDVDKEVEEDVEDQVEDEVDQSVDDDVGQSVEDDVEDDVEDGVGDTVDNDVEDGVNDDIEDRVEHRSDDVIDRRVEDDSERHGRHGNDSDDHETRDRHASQESHNRGHAVADGSGGHGKPSRSEAMEAVKDRFDRADAQLDAAHRESLLMAKTIYDLAREDARRLRDEALAAGVMPRDEIEDAYKAALDAAKNSYDGARDSVDQAYDDQRDNQEEAEKTELAAVDESADDDASSEHADDKTSDDEAGVVARVGASRDLVDVDFDADGFAVARGEWLVMGSPSDLAAIESAGFRLRTRDPLDSLQQVVARVVAPGQMPADEAQMRLRQLAPGATVDYNHLYTPQVAGHRATTTGDRPRQLLPLPGAADKTAKPIGLIDTAVATTDPILSSRSIVQRDFVTGQNMRPKDHGTAVASILVGHGPGYDGLVPNAHLYAASVFENLPGRPATATTAGLVRALDWMAANHVGVVNMSLTGPGNAILEDAIRRARSHGVVVVAAVGNEGPAAKPLYPAAYDQVVAVTATNRQHLVFRLANRGPQLDFAAPGVDVLHVTPSGGMEASTGTSMAAPFVAATLLLASDSGAEVDEHILQALAKRAIDLGKPGFDPVYGNGFINPMP</sequence>
<evidence type="ECO:0000259" key="7">
    <source>
        <dbReference type="Pfam" id="PF00082"/>
    </source>
</evidence>
<keyword evidence="2 5" id="KW-0645">Protease</keyword>
<dbReference type="SUPFAM" id="SSF52743">
    <property type="entry name" value="Subtilisin-like"/>
    <property type="match status" value="1"/>
</dbReference>
<dbReference type="STRING" id="715226.ABI_02880"/>
<keyword evidence="3 5" id="KW-0378">Hydrolase</keyword>
<dbReference type="InterPro" id="IPR036852">
    <property type="entry name" value="Peptidase_S8/S53_dom_sf"/>
</dbReference>
<dbReference type="PROSITE" id="PS51892">
    <property type="entry name" value="SUBTILASE"/>
    <property type="match status" value="1"/>
</dbReference>
<dbReference type="CDD" id="cd05561">
    <property type="entry name" value="Peptidases_S8_4"/>
    <property type="match status" value="1"/>
</dbReference>
<evidence type="ECO:0000256" key="2">
    <source>
        <dbReference type="ARBA" id="ARBA00022670"/>
    </source>
</evidence>
<dbReference type="PROSITE" id="PS00138">
    <property type="entry name" value="SUBTILASE_SER"/>
    <property type="match status" value="1"/>
</dbReference>
<dbReference type="GO" id="GO:0006508">
    <property type="term" value="P:proteolysis"/>
    <property type="evidence" value="ECO:0007669"/>
    <property type="project" value="UniProtKB-KW"/>
</dbReference>
<evidence type="ECO:0000256" key="3">
    <source>
        <dbReference type="ARBA" id="ARBA00022801"/>
    </source>
</evidence>
<evidence type="ECO:0000256" key="4">
    <source>
        <dbReference type="ARBA" id="ARBA00022825"/>
    </source>
</evidence>
<gene>
    <name evidence="8" type="ORF">ABI_02880</name>
</gene>
<feature type="active site" description="Charge relay system" evidence="5">
    <location>
        <position position="454"/>
    </location>
</feature>
<dbReference type="PROSITE" id="PS00137">
    <property type="entry name" value="SUBTILASE_HIS"/>
    <property type="match status" value="1"/>
</dbReference>
<evidence type="ECO:0000256" key="5">
    <source>
        <dbReference type="PROSITE-ProRule" id="PRU01240"/>
    </source>
</evidence>
<feature type="region of interest" description="Disordered" evidence="6">
    <location>
        <begin position="252"/>
        <end position="293"/>
    </location>
</feature>
<feature type="active site" description="Charge relay system" evidence="5">
    <location>
        <position position="423"/>
    </location>
</feature>
<evidence type="ECO:0000256" key="6">
    <source>
        <dbReference type="SAM" id="MobiDB-lite"/>
    </source>
</evidence>
<feature type="active site" description="Charge relay system" evidence="5">
    <location>
        <position position="609"/>
    </location>
</feature>
<evidence type="ECO:0000256" key="1">
    <source>
        <dbReference type="ARBA" id="ARBA00011073"/>
    </source>
</evidence>
<feature type="compositionally biased region" description="Basic and acidic residues" evidence="6">
    <location>
        <begin position="167"/>
        <end position="178"/>
    </location>
</feature>
<reference evidence="9" key="1">
    <citation type="submission" date="2011-03" db="EMBL/GenBank/DDBJ databases">
        <title>Draft genome sequence of Brevundimonas diminuta.</title>
        <authorList>
            <person name="Brown P.J.B."/>
            <person name="Buechlein A."/>
            <person name="Hemmerich C."/>
            <person name="Brun Y.V."/>
        </authorList>
    </citation>
    <scope>NUCLEOTIDE SEQUENCE [LARGE SCALE GENOMIC DNA]</scope>
    <source>
        <strain evidence="9">C19</strain>
    </source>
</reference>
<accession>F4QIU7</accession>
<dbReference type="AlphaFoldDB" id="F4QIU7"/>
<keyword evidence="4 5" id="KW-0720">Serine protease</keyword>
<protein>
    <submittedName>
        <fullName evidence="8">Subtilisin DY</fullName>
    </submittedName>
</protein>
<dbReference type="Proteomes" id="UP000006512">
    <property type="component" value="Unassembled WGS sequence"/>
</dbReference>
<dbReference type="HOGENOM" id="CLU_011263_21_1_5"/>
<dbReference type="InterPro" id="IPR000209">
    <property type="entry name" value="Peptidase_S8/S53_dom"/>
</dbReference>
<feature type="compositionally biased region" description="Basic and acidic residues" evidence="6">
    <location>
        <begin position="252"/>
        <end position="266"/>
    </location>
</feature>
<dbReference type="EMBL" id="GL883077">
    <property type="protein sequence ID" value="EGF91856.1"/>
    <property type="molecule type" value="Genomic_DNA"/>
</dbReference>
<feature type="compositionally biased region" description="Basic and acidic residues" evidence="6">
    <location>
        <begin position="108"/>
        <end position="151"/>
    </location>
</feature>
<proteinExistence type="inferred from homology"/>
<feature type="domain" description="Peptidase S8/S53" evidence="7">
    <location>
        <begin position="419"/>
        <end position="656"/>
    </location>
</feature>
<dbReference type="InterPro" id="IPR023828">
    <property type="entry name" value="Peptidase_S8_Ser-AS"/>
</dbReference>
<dbReference type="PANTHER" id="PTHR43806:SF11">
    <property type="entry name" value="CEREVISIN-RELATED"/>
    <property type="match status" value="1"/>
</dbReference>
<keyword evidence="9" id="KW-1185">Reference proteome</keyword>
<evidence type="ECO:0000313" key="8">
    <source>
        <dbReference type="EMBL" id="EGF91856.1"/>
    </source>
</evidence>
<organism evidence="8 9">
    <name type="scientific">Asticcacaulis biprosthecium C19</name>
    <dbReference type="NCBI Taxonomy" id="715226"/>
    <lineage>
        <taxon>Bacteria</taxon>
        <taxon>Pseudomonadati</taxon>
        <taxon>Pseudomonadota</taxon>
        <taxon>Alphaproteobacteria</taxon>
        <taxon>Caulobacterales</taxon>
        <taxon>Caulobacteraceae</taxon>
        <taxon>Asticcacaulis</taxon>
    </lineage>
</organism>
<dbReference type="Pfam" id="PF00082">
    <property type="entry name" value="Peptidase_S8"/>
    <property type="match status" value="1"/>
</dbReference>
<feature type="compositionally biased region" description="Acidic residues" evidence="6">
    <location>
        <begin position="46"/>
        <end position="107"/>
    </location>
</feature>
<dbReference type="MEROPS" id="S08.A60"/>
<comment type="similarity">
    <text evidence="1 5">Belongs to the peptidase S8 family.</text>
</comment>
<evidence type="ECO:0000313" key="9">
    <source>
        <dbReference type="Proteomes" id="UP000006512"/>
    </source>
</evidence>
<dbReference type="eggNOG" id="COG1404">
    <property type="taxonomic scope" value="Bacteria"/>
</dbReference>
<name>F4QIU7_9CAUL</name>
<dbReference type="InterPro" id="IPR050131">
    <property type="entry name" value="Peptidase_S8_subtilisin-like"/>
</dbReference>
<dbReference type="PANTHER" id="PTHR43806">
    <property type="entry name" value="PEPTIDASE S8"/>
    <property type="match status" value="1"/>
</dbReference>